<dbReference type="EMBL" id="CP019893">
    <property type="protein sequence ID" value="ARS89484.1"/>
    <property type="molecule type" value="Genomic_DNA"/>
</dbReference>
<dbReference type="PANTHER" id="PTHR11839">
    <property type="entry name" value="UDP/ADP-SUGAR PYROPHOSPHATASE"/>
    <property type="match status" value="1"/>
</dbReference>
<feature type="domain" description="Nudix hydrolase" evidence="3">
    <location>
        <begin position="43"/>
        <end position="173"/>
    </location>
</feature>
<protein>
    <submittedName>
        <fullName evidence="4">NUDIX hydrolase</fullName>
    </submittedName>
</protein>
<dbReference type="Pfam" id="PF00293">
    <property type="entry name" value="NUDIX"/>
    <property type="match status" value="1"/>
</dbReference>
<dbReference type="Proteomes" id="UP000250088">
    <property type="component" value="Chromosome"/>
</dbReference>
<gene>
    <name evidence="4" type="ORF">B1756_06810</name>
</gene>
<name>A0A2Z2HX00_9EURY</name>
<dbReference type="GO" id="GO:0019693">
    <property type="term" value="P:ribose phosphate metabolic process"/>
    <property type="evidence" value="ECO:0007669"/>
    <property type="project" value="TreeGrafter"/>
</dbReference>
<evidence type="ECO:0000256" key="2">
    <source>
        <dbReference type="ARBA" id="ARBA00022801"/>
    </source>
</evidence>
<evidence type="ECO:0000313" key="4">
    <source>
        <dbReference type="EMBL" id="ARS89484.1"/>
    </source>
</evidence>
<dbReference type="GO" id="GO:0006753">
    <property type="term" value="P:nucleoside phosphate metabolic process"/>
    <property type="evidence" value="ECO:0007669"/>
    <property type="project" value="TreeGrafter"/>
</dbReference>
<proteinExistence type="predicted"/>
<dbReference type="InterPro" id="IPR000086">
    <property type="entry name" value="NUDIX_hydrolase_dom"/>
</dbReference>
<keyword evidence="2 4" id="KW-0378">Hydrolase</keyword>
<dbReference type="Gene3D" id="3.90.79.10">
    <property type="entry name" value="Nucleoside Triphosphate Pyrophosphohydrolase"/>
    <property type="match status" value="1"/>
</dbReference>
<reference evidence="5" key="1">
    <citation type="submission" date="2017-02" db="EMBL/GenBank/DDBJ databases">
        <title>Natronthermophilus aegyptiacus gen. nov.,sp. nov., an aerobic, extremely halophilic alkalithermophilic archaeon isolated from the athalassohaline Wadi An Natrun, Egypt.</title>
        <authorList>
            <person name="Zhao B."/>
        </authorList>
    </citation>
    <scope>NUCLEOTIDE SEQUENCE [LARGE SCALE GENOMIC DNA]</scope>
    <source>
        <strain evidence="5">JW/NM-HA 15</strain>
    </source>
</reference>
<evidence type="ECO:0000259" key="3">
    <source>
        <dbReference type="PROSITE" id="PS51462"/>
    </source>
</evidence>
<dbReference type="CDD" id="cd03424">
    <property type="entry name" value="NUDIX_ADPRase_Nudt5_UGPPase_Nudt14"/>
    <property type="match status" value="1"/>
</dbReference>
<dbReference type="GeneID" id="32893775"/>
<dbReference type="RefSeq" id="WP_086887860.1">
    <property type="nucleotide sequence ID" value="NZ_CP019893.1"/>
</dbReference>
<dbReference type="PANTHER" id="PTHR11839:SF18">
    <property type="entry name" value="NUDIX HYDROLASE DOMAIN-CONTAINING PROTEIN"/>
    <property type="match status" value="1"/>
</dbReference>
<evidence type="ECO:0000313" key="5">
    <source>
        <dbReference type="Proteomes" id="UP000250088"/>
    </source>
</evidence>
<dbReference type="KEGG" id="naj:B1756_06810"/>
<dbReference type="SUPFAM" id="SSF55811">
    <property type="entry name" value="Nudix"/>
    <property type="match status" value="1"/>
</dbReference>
<organism evidence="4 5">
    <name type="scientific">Natrarchaeobaculum aegyptiacum</name>
    <dbReference type="NCBI Taxonomy" id="745377"/>
    <lineage>
        <taxon>Archaea</taxon>
        <taxon>Methanobacteriati</taxon>
        <taxon>Methanobacteriota</taxon>
        <taxon>Stenosarchaea group</taxon>
        <taxon>Halobacteria</taxon>
        <taxon>Halobacteriales</taxon>
        <taxon>Natrialbaceae</taxon>
        <taxon>Natrarchaeobaculum</taxon>
    </lineage>
</organism>
<dbReference type="AlphaFoldDB" id="A0A2Z2HX00"/>
<keyword evidence="5" id="KW-1185">Reference proteome</keyword>
<sequence length="184" mass="20140">MPADPLAWDTLESTTSYTCPGFDVVTDTVSLPDGAETEFDYLSEPASVCVLPFTPDGDVVCIDEWRQAVSRVNRGLPVGGTEPDDADLEAAAQRELAEETGHEADRLERLVTVEPANGIADSIMHFFVAHGCRPTADQQLDHNETIRVQPMAFDDLLEAVRAGEIRDGRTVLAVSYYRLLESSE</sequence>
<dbReference type="PROSITE" id="PS51462">
    <property type="entry name" value="NUDIX"/>
    <property type="match status" value="1"/>
</dbReference>
<dbReference type="InterPro" id="IPR015797">
    <property type="entry name" value="NUDIX_hydrolase-like_dom_sf"/>
</dbReference>
<evidence type="ECO:0000256" key="1">
    <source>
        <dbReference type="ARBA" id="ARBA00001946"/>
    </source>
</evidence>
<comment type="cofactor">
    <cofactor evidence="1">
        <name>Mg(2+)</name>
        <dbReference type="ChEBI" id="CHEBI:18420"/>
    </cofactor>
</comment>
<dbReference type="OrthoDB" id="104705at2157"/>
<dbReference type="GO" id="GO:0016787">
    <property type="term" value="F:hydrolase activity"/>
    <property type="evidence" value="ECO:0007669"/>
    <property type="project" value="UniProtKB-KW"/>
</dbReference>
<accession>A0A2Z2HX00</accession>